<sequence length="155" mass="17749">MTTQLLNFEEVLLKTLKDVTNYNDTSSTSDSDSLKSSCMEDDMDSLSTFSSLSSTHDIDFDSYDTDFYYDDFHKNGDDDADSITLETEALSELTEQLRTEIEEAELSFVQSNENEHKNEKTMHKLFSLSLMPLLEKIAFLRCNTDIVTCNNFMIV</sequence>
<reference evidence="2" key="1">
    <citation type="submission" date="2021-01" db="EMBL/GenBank/DDBJ databases">
        <authorList>
            <person name="Corre E."/>
            <person name="Pelletier E."/>
            <person name="Niang G."/>
            <person name="Scheremetjew M."/>
            <person name="Finn R."/>
            <person name="Kale V."/>
            <person name="Holt S."/>
            <person name="Cochrane G."/>
            <person name="Meng A."/>
            <person name="Brown T."/>
            <person name="Cohen L."/>
        </authorList>
    </citation>
    <scope>NUCLEOTIDE SEQUENCE</scope>
    <source>
        <strain evidence="2">Pop2</strain>
    </source>
</reference>
<evidence type="ECO:0000313" key="2">
    <source>
        <dbReference type="EMBL" id="CAD9344293.1"/>
    </source>
</evidence>
<name>A0A6U3YDW5_9STRA</name>
<dbReference type="AlphaFoldDB" id="A0A6U3YDW5"/>
<proteinExistence type="predicted"/>
<evidence type="ECO:0000256" key="1">
    <source>
        <dbReference type="SAM" id="Coils"/>
    </source>
</evidence>
<organism evidence="2">
    <name type="scientific">Ditylum brightwellii</name>
    <dbReference type="NCBI Taxonomy" id="49249"/>
    <lineage>
        <taxon>Eukaryota</taxon>
        <taxon>Sar</taxon>
        <taxon>Stramenopiles</taxon>
        <taxon>Ochrophyta</taxon>
        <taxon>Bacillariophyta</taxon>
        <taxon>Mediophyceae</taxon>
        <taxon>Lithodesmiophycidae</taxon>
        <taxon>Lithodesmiales</taxon>
        <taxon>Lithodesmiaceae</taxon>
        <taxon>Ditylum</taxon>
    </lineage>
</organism>
<accession>A0A6U3YDW5</accession>
<dbReference type="EMBL" id="HBGN01028317">
    <property type="protein sequence ID" value="CAD9344293.1"/>
    <property type="molecule type" value="Transcribed_RNA"/>
</dbReference>
<feature type="coiled-coil region" evidence="1">
    <location>
        <begin position="87"/>
        <end position="114"/>
    </location>
</feature>
<gene>
    <name evidence="2" type="ORF">DBRI1063_LOCUS18278</name>
</gene>
<protein>
    <submittedName>
        <fullName evidence="2">Uncharacterized protein</fullName>
    </submittedName>
</protein>
<keyword evidence="1" id="KW-0175">Coiled coil</keyword>